<keyword evidence="4" id="KW-1185">Reference proteome</keyword>
<keyword evidence="1" id="KW-1133">Transmembrane helix</keyword>
<dbReference type="RefSeq" id="WP_040373988.1">
    <property type="nucleotide sequence ID" value="NZ_CP068053.1"/>
</dbReference>
<feature type="domain" description="YdbS-like PH" evidence="2">
    <location>
        <begin position="249"/>
        <end position="325"/>
    </location>
</feature>
<feature type="transmembrane region" description="Helical" evidence="1">
    <location>
        <begin position="350"/>
        <end position="369"/>
    </location>
</feature>
<evidence type="ECO:0000259" key="2">
    <source>
        <dbReference type="Pfam" id="PF03703"/>
    </source>
</evidence>
<proteinExistence type="predicted"/>
<accession>A0A974RYN1</accession>
<keyword evidence="1" id="KW-0472">Membrane</keyword>
<dbReference type="PANTHER" id="PTHR34473">
    <property type="entry name" value="UPF0699 TRANSMEMBRANE PROTEIN YDBS"/>
    <property type="match status" value="1"/>
</dbReference>
<dbReference type="InterPro" id="IPR014529">
    <property type="entry name" value="UCP026631"/>
</dbReference>
<evidence type="ECO:0000313" key="3">
    <source>
        <dbReference type="EMBL" id="QQS98628.1"/>
    </source>
</evidence>
<feature type="transmembrane region" description="Helical" evidence="1">
    <location>
        <begin position="45"/>
        <end position="67"/>
    </location>
</feature>
<dbReference type="PIRSF" id="PIRSF026631">
    <property type="entry name" value="UCP026631"/>
    <property type="match status" value="1"/>
</dbReference>
<reference evidence="3 4" key="1">
    <citation type="submission" date="2021-01" db="EMBL/GenBank/DDBJ databases">
        <title>FDA dAtabase for Regulatory Grade micrObial Sequences (FDA-ARGOS): Supporting development and validation of Infectious Disease Dx tests.</title>
        <authorList>
            <person name="Nelson B."/>
            <person name="Plummer A."/>
            <person name="Tallon L."/>
            <person name="Sadzewicz L."/>
            <person name="Zhao X."/>
            <person name="Boylan J."/>
            <person name="Ott S."/>
            <person name="Bowen H."/>
            <person name="Vavikolanu K."/>
            <person name="Mehta A."/>
            <person name="Aluvathingal J."/>
            <person name="Nadendla S."/>
            <person name="Myers T."/>
            <person name="Yan Y."/>
            <person name="Sichtig H."/>
        </authorList>
    </citation>
    <scope>NUCLEOTIDE SEQUENCE [LARGE SCALE GENOMIC DNA]</scope>
    <source>
        <strain evidence="3 4">FDAARGOS_1161</strain>
    </source>
</reference>
<protein>
    <submittedName>
        <fullName evidence="3">PH domain-containing protein</fullName>
    </submittedName>
</protein>
<dbReference type="InterPro" id="IPR005182">
    <property type="entry name" value="YdbS-like_PH"/>
</dbReference>
<sequence>MYNPKRLHPAAILLMILKIVKDAIFPLVLIFLFGGNNFGEKSFLLYLGFGLVILFVIGSAVLTWFRFTYWIENGELRIESGLFVKKKQYIRFERIHSVNISEGLVQRLFGLAKVQIETAGGEQADVELAAINKKEAERIQLILAEGKREKTPEAAESADVRTESIFQQTFPQLFLMAATSGGVGVVFSTSAAFISQFDEIIPFDKVFSGFEHVLEASLIFITILVVSAFIVAYLIATIGIVLKYGHFTLKKKGEELIISRGLLEKRKITIPTKKIQAIRISENLLRQPLGLASVYIEYAGGSAKDSENAKIMLFPLIKKKDLQGLLESFVPGYQYEADMQGLPKRAFSRYLFRHSFLAVIVIAACIWLFRPWGFLSLVLVPLSCLWAYLSFREAGWIISGNQLQVRFRIISKQSYLFHKNRIQAITYSTNWFQLRKSLASIFITAKSGAGPTIGRIKDLEKQDASTITRWLASRY</sequence>
<name>A0A974RYN1_PERPY</name>
<organism evidence="3 4">
    <name type="scientific">Peribacillus psychrosaccharolyticus</name>
    <name type="common">Bacillus psychrosaccharolyticus</name>
    <dbReference type="NCBI Taxonomy" id="1407"/>
    <lineage>
        <taxon>Bacteria</taxon>
        <taxon>Bacillati</taxon>
        <taxon>Bacillota</taxon>
        <taxon>Bacilli</taxon>
        <taxon>Bacillales</taxon>
        <taxon>Bacillaceae</taxon>
        <taxon>Peribacillus</taxon>
    </lineage>
</organism>
<dbReference type="Proteomes" id="UP000595254">
    <property type="component" value="Chromosome"/>
</dbReference>
<feature type="transmembrane region" description="Helical" evidence="1">
    <location>
        <begin position="173"/>
        <end position="197"/>
    </location>
</feature>
<feature type="transmembrane region" description="Helical" evidence="1">
    <location>
        <begin position="12"/>
        <end position="33"/>
    </location>
</feature>
<dbReference type="EMBL" id="CP068053">
    <property type="protein sequence ID" value="QQS98628.1"/>
    <property type="molecule type" value="Genomic_DNA"/>
</dbReference>
<evidence type="ECO:0000256" key="1">
    <source>
        <dbReference type="SAM" id="Phobius"/>
    </source>
</evidence>
<feature type="transmembrane region" description="Helical" evidence="1">
    <location>
        <begin position="217"/>
        <end position="242"/>
    </location>
</feature>
<feature type="domain" description="YdbS-like PH" evidence="2">
    <location>
        <begin position="392"/>
        <end position="471"/>
    </location>
</feature>
<dbReference type="AlphaFoldDB" id="A0A974RYN1"/>
<feature type="domain" description="YdbS-like PH" evidence="2">
    <location>
        <begin position="64"/>
        <end position="140"/>
    </location>
</feature>
<keyword evidence="1" id="KW-0812">Transmembrane</keyword>
<evidence type="ECO:0000313" key="4">
    <source>
        <dbReference type="Proteomes" id="UP000595254"/>
    </source>
</evidence>
<dbReference type="KEGG" id="ppsr:I6J18_12895"/>
<dbReference type="Pfam" id="PF03703">
    <property type="entry name" value="bPH_2"/>
    <property type="match status" value="3"/>
</dbReference>
<dbReference type="PANTHER" id="PTHR34473:SF2">
    <property type="entry name" value="UPF0699 TRANSMEMBRANE PROTEIN YDBT"/>
    <property type="match status" value="1"/>
</dbReference>
<gene>
    <name evidence="3" type="ORF">I6J18_12895</name>
</gene>